<keyword evidence="2" id="KW-1185">Reference proteome</keyword>
<dbReference type="EMBL" id="JAHCMY010000009">
    <property type="protein sequence ID" value="MBS9525209.1"/>
    <property type="molecule type" value="Genomic_DNA"/>
</dbReference>
<organism evidence="1 2">
    <name type="scientific">Litoribacter ruber</name>
    <dbReference type="NCBI Taxonomy" id="702568"/>
    <lineage>
        <taxon>Bacteria</taxon>
        <taxon>Pseudomonadati</taxon>
        <taxon>Bacteroidota</taxon>
        <taxon>Cytophagia</taxon>
        <taxon>Cytophagales</taxon>
        <taxon>Cyclobacteriaceae</taxon>
        <taxon>Litoribacter</taxon>
    </lineage>
</organism>
<comment type="caution">
    <text evidence="1">The sequence shown here is derived from an EMBL/GenBank/DDBJ whole genome shotgun (WGS) entry which is preliminary data.</text>
</comment>
<dbReference type="AlphaFoldDB" id="A0AAP2CK75"/>
<gene>
    <name evidence="1" type="ORF">KI659_14405</name>
</gene>
<proteinExistence type="predicted"/>
<dbReference type="Proteomes" id="UP001319104">
    <property type="component" value="Unassembled WGS sequence"/>
</dbReference>
<accession>A0AAP2CK75</accession>
<sequence length="104" mass="11689">MWIASANGFVLIETAKSGVGKVIVKAFCREDFEGMVDLNRISDGKDESGYYHVLVAKQELADILVKLVKSVDYNNFEEAISCHPVQVKKKDVYGRFLKDVGQLY</sequence>
<protein>
    <submittedName>
        <fullName evidence="1">Uncharacterized protein</fullName>
    </submittedName>
</protein>
<evidence type="ECO:0000313" key="1">
    <source>
        <dbReference type="EMBL" id="MBS9525209.1"/>
    </source>
</evidence>
<reference evidence="1 2" key="1">
    <citation type="submission" date="2021-05" db="EMBL/GenBank/DDBJ databases">
        <authorList>
            <person name="Zhang Z.D."/>
            <person name="Osman G."/>
        </authorList>
    </citation>
    <scope>NUCLEOTIDE SEQUENCE [LARGE SCALE GENOMIC DNA]</scope>
    <source>
        <strain evidence="1 2">KCTC 32217</strain>
    </source>
</reference>
<evidence type="ECO:0000313" key="2">
    <source>
        <dbReference type="Proteomes" id="UP001319104"/>
    </source>
</evidence>
<dbReference type="RefSeq" id="WP_213946063.1">
    <property type="nucleotide sequence ID" value="NZ_JAHBGI010000006.1"/>
</dbReference>
<name>A0AAP2CK75_9BACT</name>